<protein>
    <submittedName>
        <fullName evidence="3">DUF11 domain-containing protein</fullName>
    </submittedName>
</protein>
<evidence type="ECO:0000256" key="1">
    <source>
        <dbReference type="SAM" id="MobiDB-lite"/>
    </source>
</evidence>
<evidence type="ECO:0000259" key="2">
    <source>
        <dbReference type="Pfam" id="PF01345"/>
    </source>
</evidence>
<keyword evidence="4" id="KW-1185">Reference proteome</keyword>
<dbReference type="Pfam" id="PF01345">
    <property type="entry name" value="DUF11"/>
    <property type="match status" value="1"/>
</dbReference>
<dbReference type="PROSITE" id="PS51257">
    <property type="entry name" value="PROKAR_LIPOPROTEIN"/>
    <property type="match status" value="1"/>
</dbReference>
<feature type="domain" description="DUF11" evidence="2">
    <location>
        <begin position="375"/>
        <end position="427"/>
    </location>
</feature>
<reference evidence="3 4" key="1">
    <citation type="submission" date="2024-02" db="EMBL/GenBank/DDBJ databases">
        <authorList>
            <person name="Chen Y."/>
            <person name="Shah S."/>
            <person name="Dougan E. K."/>
            <person name="Thang M."/>
            <person name="Chan C."/>
        </authorList>
    </citation>
    <scope>NUCLEOTIDE SEQUENCE [LARGE SCALE GENOMIC DNA]</scope>
</reference>
<sequence>MRTHSLRLFLIREVAIRAVPRGLAAAALLTATSCSTVDQVTRRPAHNDGGVQHAYTATETSSRSEIQPLSLQQAQQRPPASHSTTQPSLPPVAQAIPTEMPGQGGFQSIQPVAAVKASGAGFAEEACPPIIHDCEPRVAITPPGTLPYPQGANCPTCPPPYAPPMPPEYVGDEYICDGGDRGLPIHYDTLGMQGLETEDTVAEFVDHNGESGLRISNKTCIYAPRFAAVRAATQPVTDYGVDRALGHFEERRIAGLETKVVLDQKIHTDELQGVLMRARASGIESGQTDHEVKLPQKANVHAKLRNAFEDFAFVRDGQLDDVSLAVIGEAIEAAGEWTRSLSPIIAAKDLAGQEVTARFIAEDYTAYEDRRTPGDLRIVKLADRSTAKPGDIVTFTIRFDNVGGRELHDVRIVDNLTPRLEFIDGSVDSNLAGEVEPRDNGEGSVILSFFFGEPLPGGEGGWVSFQCRVR</sequence>
<feature type="region of interest" description="Disordered" evidence="1">
    <location>
        <begin position="56"/>
        <end position="103"/>
    </location>
</feature>
<dbReference type="InterPro" id="IPR047589">
    <property type="entry name" value="DUF11_rpt"/>
</dbReference>
<dbReference type="NCBIfam" id="TIGR01451">
    <property type="entry name" value="B_ant_repeat"/>
    <property type="match status" value="1"/>
</dbReference>
<organism evidence="3 4">
    <name type="scientific">Durusdinium trenchii</name>
    <dbReference type="NCBI Taxonomy" id="1381693"/>
    <lineage>
        <taxon>Eukaryota</taxon>
        <taxon>Sar</taxon>
        <taxon>Alveolata</taxon>
        <taxon>Dinophyceae</taxon>
        <taxon>Suessiales</taxon>
        <taxon>Symbiodiniaceae</taxon>
        <taxon>Durusdinium</taxon>
    </lineage>
</organism>
<proteinExistence type="predicted"/>
<dbReference type="InterPro" id="IPR001434">
    <property type="entry name" value="OmcB-like_DUF11"/>
</dbReference>
<evidence type="ECO:0000313" key="4">
    <source>
        <dbReference type="Proteomes" id="UP001642464"/>
    </source>
</evidence>
<evidence type="ECO:0000313" key="3">
    <source>
        <dbReference type="EMBL" id="CAK9036726.1"/>
    </source>
</evidence>
<dbReference type="Proteomes" id="UP001642464">
    <property type="component" value="Unassembled WGS sequence"/>
</dbReference>
<gene>
    <name evidence="3" type="ORF">SCF082_LOCUS21846</name>
</gene>
<name>A0ABP0LD72_9DINO</name>
<dbReference type="EMBL" id="CAXAMM010015576">
    <property type="protein sequence ID" value="CAK9036726.1"/>
    <property type="molecule type" value="Genomic_DNA"/>
</dbReference>
<feature type="compositionally biased region" description="Polar residues" evidence="1">
    <location>
        <begin position="56"/>
        <end position="87"/>
    </location>
</feature>
<accession>A0ABP0LD72</accession>
<comment type="caution">
    <text evidence="3">The sequence shown here is derived from an EMBL/GenBank/DDBJ whole genome shotgun (WGS) entry which is preliminary data.</text>
</comment>